<dbReference type="AlphaFoldDB" id="A0A1U7IHR9"/>
<proteinExistence type="predicted"/>
<name>A0A1U7IHR9_9CYAN</name>
<dbReference type="STRING" id="454136.NIES2119_16315"/>
<organism evidence="1 2">
    <name type="scientific">[Phormidium ambiguum] IAM M-71</name>
    <dbReference type="NCBI Taxonomy" id="454136"/>
    <lineage>
        <taxon>Bacteria</taxon>
        <taxon>Bacillati</taxon>
        <taxon>Cyanobacteriota</taxon>
        <taxon>Cyanophyceae</taxon>
        <taxon>Oscillatoriophycideae</taxon>
        <taxon>Aerosakkonematales</taxon>
        <taxon>Aerosakkonemataceae</taxon>
        <taxon>Floridanema</taxon>
    </lineage>
</organism>
<accession>A0A1U7IHR9</accession>
<dbReference type="RefSeq" id="WP_073594559.1">
    <property type="nucleotide sequence ID" value="NZ_MRCE01000015.1"/>
</dbReference>
<protein>
    <submittedName>
        <fullName evidence="1">Uncharacterized protein</fullName>
    </submittedName>
</protein>
<gene>
    <name evidence="1" type="ORF">NIES2119_16315</name>
</gene>
<evidence type="ECO:0000313" key="2">
    <source>
        <dbReference type="Proteomes" id="UP000185860"/>
    </source>
</evidence>
<dbReference type="Proteomes" id="UP000185860">
    <property type="component" value="Unassembled WGS sequence"/>
</dbReference>
<sequence length="172" mass="19213">MVSCPHGGLPRFCRGWRIKRLGEKLNIIGSFLEETEEIINQDIENLIKEFSQELIELQAIPSAEETIPRSEEITPIEVRNRIISQRLTAMSIEGSRILTETLTISMDTNVSQASTEEGNNISTDILITPGETVVAPESTEIDVSDNPTNLLSPRTEELIEPLTKLLRQMLIG</sequence>
<comment type="caution">
    <text evidence="1">The sequence shown here is derived from an EMBL/GenBank/DDBJ whole genome shotgun (WGS) entry which is preliminary data.</text>
</comment>
<reference evidence="1 2" key="1">
    <citation type="submission" date="2016-11" db="EMBL/GenBank/DDBJ databases">
        <title>Draft Genome Sequences of Nine Cyanobacterial Strains from Diverse Habitats.</title>
        <authorList>
            <person name="Zhu T."/>
            <person name="Hou S."/>
            <person name="Lu X."/>
            <person name="Hess W.R."/>
        </authorList>
    </citation>
    <scope>NUCLEOTIDE SEQUENCE [LARGE SCALE GENOMIC DNA]</scope>
    <source>
        <strain evidence="1 2">IAM M-71</strain>
    </source>
</reference>
<dbReference type="EMBL" id="MRCE01000015">
    <property type="protein sequence ID" value="OKH36594.1"/>
    <property type="molecule type" value="Genomic_DNA"/>
</dbReference>
<evidence type="ECO:0000313" key="1">
    <source>
        <dbReference type="EMBL" id="OKH36594.1"/>
    </source>
</evidence>